<dbReference type="AlphaFoldDB" id="A0A8H6CEX8"/>
<feature type="transmembrane region" description="Helical" evidence="1">
    <location>
        <begin position="12"/>
        <end position="30"/>
    </location>
</feature>
<comment type="caution">
    <text evidence="2">The sequence shown here is derived from an EMBL/GenBank/DDBJ whole genome shotgun (WGS) entry which is preliminary data.</text>
</comment>
<reference evidence="2 3" key="1">
    <citation type="journal article" date="2020" name="Genomics">
        <title>Complete, high-quality genomes from long-read metagenomic sequencing of two wolf lichen thalli reveals enigmatic genome architecture.</title>
        <authorList>
            <person name="McKenzie S.K."/>
            <person name="Walston R.F."/>
            <person name="Allen J.L."/>
        </authorList>
    </citation>
    <scope>NUCLEOTIDE SEQUENCE [LARGE SCALE GENOMIC DNA]</scope>
    <source>
        <strain evidence="2">WasteWater1</strain>
    </source>
</reference>
<keyword evidence="1" id="KW-1133">Transmembrane helix</keyword>
<name>A0A8H6CEX8_9LECA</name>
<accession>A0A8H6CEX8</accession>
<evidence type="ECO:0000313" key="2">
    <source>
        <dbReference type="EMBL" id="KAF6221951.1"/>
    </source>
</evidence>
<evidence type="ECO:0000313" key="3">
    <source>
        <dbReference type="Proteomes" id="UP000593566"/>
    </source>
</evidence>
<dbReference type="GeneID" id="59330333"/>
<keyword evidence="3" id="KW-1185">Reference proteome</keyword>
<keyword evidence="1" id="KW-0812">Transmembrane</keyword>
<dbReference type="Proteomes" id="UP000593566">
    <property type="component" value="Unassembled WGS sequence"/>
</dbReference>
<organism evidence="2 3">
    <name type="scientific">Letharia lupina</name>
    <dbReference type="NCBI Taxonomy" id="560253"/>
    <lineage>
        <taxon>Eukaryota</taxon>
        <taxon>Fungi</taxon>
        <taxon>Dikarya</taxon>
        <taxon>Ascomycota</taxon>
        <taxon>Pezizomycotina</taxon>
        <taxon>Lecanoromycetes</taxon>
        <taxon>OSLEUM clade</taxon>
        <taxon>Lecanoromycetidae</taxon>
        <taxon>Lecanorales</taxon>
        <taxon>Lecanorineae</taxon>
        <taxon>Parmeliaceae</taxon>
        <taxon>Letharia</taxon>
    </lineage>
</organism>
<sequence>MLSAAAAARSQPLVIASTIAFLILCLHYYLPTNVQSWELESTSHSKAQYFTTRVPYPLPSSYPEFLRKSTGRDSHAVSSYPPQPKPPSYYEDRLVAFGTEESHIESELAKWDFSGLNYTIIVPTFVRLPSLTLPMSSALETERLKIGQVGHFREAIAFLQSLRCLCTDINDIEIAFVLSSTTEVSQFGNLVQSMKPCGDHYGIYPMPANQTWNPQIHLMNLYDLLPSFLQKKVEPDNTNHLLEHYGKFKYQGLKKLLAARELRYDAALWIDSEAIVTQPFEMRPLFSQHLLHPIVWKSRHATHPQQVEHMRSAARILGRSLDSFGTRYLSGVENMMWFVETGIIGDMFAFVEAAHGKPFLKVFLETEGQAFEATIYHMHIQTRKLETGPDSIFARYKVLETERELIRWGLVPGFHYEEESVCGWGEVLFKLIKEPGMQPLLSAFLKRYGWHFQRIDDDFLLPGEGESGNREMIKRWIYESPVYMFTNGCPPSFHEWLAQGTEFAEKEVGANTWRLDG</sequence>
<gene>
    <name evidence="2" type="ORF">HO133_001919</name>
</gene>
<dbReference type="EMBL" id="JACCJB010000013">
    <property type="protein sequence ID" value="KAF6221951.1"/>
    <property type="molecule type" value="Genomic_DNA"/>
</dbReference>
<keyword evidence="1" id="KW-0472">Membrane</keyword>
<protein>
    <submittedName>
        <fullName evidence="2">Uncharacterized protein</fullName>
    </submittedName>
</protein>
<dbReference type="RefSeq" id="XP_037151386.1">
    <property type="nucleotide sequence ID" value="XM_037292847.1"/>
</dbReference>
<evidence type="ECO:0000256" key="1">
    <source>
        <dbReference type="SAM" id="Phobius"/>
    </source>
</evidence>
<proteinExistence type="predicted"/>